<protein>
    <submittedName>
        <fullName evidence="1">Head-to-tail adaptor</fullName>
    </submittedName>
</protein>
<organism evidence="1 2">
    <name type="scientific">Rhodococcus phage Whack</name>
    <dbReference type="NCBI Taxonomy" id="2591132"/>
    <lineage>
        <taxon>Viruses</taxon>
        <taxon>Duplodnaviria</taxon>
        <taxon>Heunggongvirae</taxon>
        <taxon>Uroviricota</taxon>
        <taxon>Caudoviricetes</taxon>
        <taxon>Whackvirus</taxon>
        <taxon>Whackvirus whack</taxon>
    </lineage>
</organism>
<keyword evidence="2" id="KW-1185">Reference proteome</keyword>
<dbReference type="GeneID" id="55618819"/>
<dbReference type="Proteomes" id="UP000319882">
    <property type="component" value="Segment"/>
</dbReference>
<name>A0A515MK72_9CAUD</name>
<proteinExistence type="predicted"/>
<gene>
    <name evidence="1" type="primary">8</name>
    <name evidence="1" type="ORF">SEA_WHACK_8</name>
</gene>
<accession>A0A515MK72</accession>
<sequence>MTDFADKNDISNGWRALTPAEEIDVPAKIAAVSHWIRERKPELAADHPQAKYVVVDVVRFALGTAKYAGHSSYSRTVGGVTRSGTLVDPGGTLVITDFHKELLGISKVAVPRWKFGDGDDG</sequence>
<dbReference type="KEGG" id="vg:55618819"/>
<dbReference type="RefSeq" id="YP_009848398.1">
    <property type="nucleotide sequence ID" value="NC_048784.1"/>
</dbReference>
<dbReference type="EMBL" id="MK967393">
    <property type="protein sequence ID" value="QDM57071.1"/>
    <property type="molecule type" value="Genomic_DNA"/>
</dbReference>
<evidence type="ECO:0000313" key="2">
    <source>
        <dbReference type="Proteomes" id="UP000319882"/>
    </source>
</evidence>
<evidence type="ECO:0000313" key="1">
    <source>
        <dbReference type="EMBL" id="QDM57071.1"/>
    </source>
</evidence>
<reference evidence="1 2" key="1">
    <citation type="submission" date="2019-05" db="EMBL/GenBank/DDBJ databases">
        <authorList>
            <person name="Beaulieu J."/>
            <person name="Cox M."/>
            <person name="Nazim E."/>
            <person name="Robinson Z."/>
            <person name="Molloy S.D."/>
            <person name="Garlena R.A."/>
            <person name="Russell D.A."/>
            <person name="Pope W.H."/>
            <person name="Jacobs-Sera D."/>
            <person name="Hatfull G.F."/>
        </authorList>
    </citation>
    <scope>NUCLEOTIDE SEQUENCE [LARGE SCALE GENOMIC DNA]</scope>
</reference>